<sequence length="153" mass="17757">MFIRYHGNYSSPYTKQPYGIFAVISHLQRDGKLSKADSDLYDKTANWFEENLPNPPFYDDRNAIRAVTWFKVYDEARHMIERLAPYFEIAQKYEVEIIKSVRYEAPGKIVYEDEYQVGVVDHSGTLLDEGEFSGNGNRRGRSLGIGNKWLSCD</sequence>
<evidence type="ECO:0000313" key="2">
    <source>
        <dbReference type="Proteomes" id="UP000250369"/>
    </source>
</evidence>
<dbReference type="AlphaFoldDB" id="A0A329MCE5"/>
<organism evidence="1 2">
    <name type="scientific">Paenibacillus contaminans</name>
    <dbReference type="NCBI Taxonomy" id="450362"/>
    <lineage>
        <taxon>Bacteria</taxon>
        <taxon>Bacillati</taxon>
        <taxon>Bacillota</taxon>
        <taxon>Bacilli</taxon>
        <taxon>Bacillales</taxon>
        <taxon>Paenibacillaceae</taxon>
        <taxon>Paenibacillus</taxon>
    </lineage>
</organism>
<gene>
    <name evidence="1" type="ORF">DQG23_26885</name>
</gene>
<proteinExistence type="predicted"/>
<comment type="caution">
    <text evidence="1">The sequence shown here is derived from an EMBL/GenBank/DDBJ whole genome shotgun (WGS) entry which is preliminary data.</text>
</comment>
<name>A0A329MCE5_9BACL</name>
<protein>
    <submittedName>
        <fullName evidence="1">Uncharacterized protein</fullName>
    </submittedName>
</protein>
<dbReference type="EMBL" id="QMFB01000018">
    <property type="protein sequence ID" value="RAV17749.1"/>
    <property type="molecule type" value="Genomic_DNA"/>
</dbReference>
<dbReference type="Proteomes" id="UP000250369">
    <property type="component" value="Unassembled WGS sequence"/>
</dbReference>
<keyword evidence="2" id="KW-1185">Reference proteome</keyword>
<reference evidence="1 2" key="1">
    <citation type="journal article" date="2009" name="Int. J. Syst. Evol. Microbiol.">
        <title>Paenibacillus contaminans sp. nov., isolated from a contaminated laboratory plate.</title>
        <authorList>
            <person name="Chou J.H."/>
            <person name="Lee J.H."/>
            <person name="Lin M.C."/>
            <person name="Chang P.S."/>
            <person name="Arun A.B."/>
            <person name="Young C.C."/>
            <person name="Chen W.M."/>
        </authorList>
    </citation>
    <scope>NUCLEOTIDE SEQUENCE [LARGE SCALE GENOMIC DNA]</scope>
    <source>
        <strain evidence="1 2">CKOBP-6</strain>
    </source>
</reference>
<evidence type="ECO:0000313" key="1">
    <source>
        <dbReference type="EMBL" id="RAV17749.1"/>
    </source>
</evidence>
<accession>A0A329MCE5</accession>